<proteinExistence type="predicted"/>
<accession>A0A7Y7B235</accession>
<evidence type="ECO:0000313" key="3">
    <source>
        <dbReference type="Proteomes" id="UP000587462"/>
    </source>
</evidence>
<dbReference type="EMBL" id="JABBXF010000014">
    <property type="protein sequence ID" value="NVK77603.1"/>
    <property type="molecule type" value="Genomic_DNA"/>
</dbReference>
<dbReference type="RefSeq" id="WP_171079395.1">
    <property type="nucleotide sequence ID" value="NZ_BNBU01000001.1"/>
</dbReference>
<reference evidence="2 3" key="1">
    <citation type="submission" date="2020-04" db="EMBL/GenBank/DDBJ databases">
        <title>Draft Genome Sequence of Streptomyces morookaense DSM 40503, an 8-azaguanine-producing strain.</title>
        <authorList>
            <person name="Qi J."/>
            <person name="Gao J.-M."/>
        </authorList>
    </citation>
    <scope>NUCLEOTIDE SEQUENCE [LARGE SCALE GENOMIC DNA]</scope>
    <source>
        <strain evidence="2 3">DSM 40503</strain>
    </source>
</reference>
<dbReference type="Proteomes" id="UP000587462">
    <property type="component" value="Unassembled WGS sequence"/>
</dbReference>
<dbReference type="PROSITE" id="PS51318">
    <property type="entry name" value="TAT"/>
    <property type="match status" value="1"/>
</dbReference>
<comment type="caution">
    <text evidence="2">The sequence shown here is derived from an EMBL/GenBank/DDBJ whole genome shotgun (WGS) entry which is preliminary data.</text>
</comment>
<protein>
    <submittedName>
        <fullName evidence="2">Uncharacterized protein</fullName>
    </submittedName>
</protein>
<gene>
    <name evidence="2" type="ORF">HG542_07980</name>
</gene>
<name>A0A7Y7B235_STRMO</name>
<dbReference type="AlphaFoldDB" id="A0A7Y7B235"/>
<evidence type="ECO:0000256" key="1">
    <source>
        <dbReference type="SAM" id="SignalP"/>
    </source>
</evidence>
<feature type="signal peptide" evidence="1">
    <location>
        <begin position="1"/>
        <end position="36"/>
    </location>
</feature>
<sequence length="180" mass="17078">MNTTPRTHRRRTAVGAALVTVLAGAGLGLGAPQATAADPVSVGYTCTGPGAPSGVQSLQVTMTAPASVPQGGNADLSISVVTQLTVPIDVAAGSVTGEMTVNLGGAGSGSVTATGFTNPDAIPSGSTATLTGGTASVQLTAAGTTTFAPGDAAVHVFGVTVNCTVSGDAPVAAQTNVTAS</sequence>
<evidence type="ECO:0000313" key="2">
    <source>
        <dbReference type="EMBL" id="NVK77603.1"/>
    </source>
</evidence>
<keyword evidence="3" id="KW-1185">Reference proteome</keyword>
<feature type="chain" id="PRO_5031099921" evidence="1">
    <location>
        <begin position="37"/>
        <end position="180"/>
    </location>
</feature>
<dbReference type="InterPro" id="IPR006311">
    <property type="entry name" value="TAT_signal"/>
</dbReference>
<keyword evidence="1" id="KW-0732">Signal</keyword>
<organism evidence="2 3">
    <name type="scientific">Streptomyces morookaense</name>
    <name type="common">Streptoverticillium morookaense</name>
    <dbReference type="NCBI Taxonomy" id="1970"/>
    <lineage>
        <taxon>Bacteria</taxon>
        <taxon>Bacillati</taxon>
        <taxon>Actinomycetota</taxon>
        <taxon>Actinomycetes</taxon>
        <taxon>Kitasatosporales</taxon>
        <taxon>Streptomycetaceae</taxon>
        <taxon>Streptomyces</taxon>
    </lineage>
</organism>